<dbReference type="InterPro" id="IPR012944">
    <property type="entry name" value="SusD_RagB_dom"/>
</dbReference>
<evidence type="ECO:0000256" key="2">
    <source>
        <dbReference type="ARBA" id="ARBA00006275"/>
    </source>
</evidence>
<dbReference type="Proteomes" id="UP001597511">
    <property type="component" value="Unassembled WGS sequence"/>
</dbReference>
<protein>
    <submittedName>
        <fullName evidence="8">RagB/SusD family nutrient uptake outer membrane protein</fullName>
    </submittedName>
</protein>
<dbReference type="Pfam" id="PF14322">
    <property type="entry name" value="SusD-like_3"/>
    <property type="match status" value="1"/>
</dbReference>
<evidence type="ECO:0000259" key="7">
    <source>
        <dbReference type="Pfam" id="PF14322"/>
    </source>
</evidence>
<dbReference type="InterPro" id="IPR033985">
    <property type="entry name" value="SusD-like_N"/>
</dbReference>
<dbReference type="RefSeq" id="WP_386096248.1">
    <property type="nucleotide sequence ID" value="NZ_JBHUOZ010000001.1"/>
</dbReference>
<keyword evidence="5" id="KW-0998">Cell outer membrane</keyword>
<evidence type="ECO:0000313" key="9">
    <source>
        <dbReference type="Proteomes" id="UP001597511"/>
    </source>
</evidence>
<evidence type="ECO:0000256" key="4">
    <source>
        <dbReference type="ARBA" id="ARBA00023136"/>
    </source>
</evidence>
<evidence type="ECO:0000256" key="5">
    <source>
        <dbReference type="ARBA" id="ARBA00023237"/>
    </source>
</evidence>
<evidence type="ECO:0000256" key="1">
    <source>
        <dbReference type="ARBA" id="ARBA00004442"/>
    </source>
</evidence>
<dbReference type="InterPro" id="IPR011990">
    <property type="entry name" value="TPR-like_helical_dom_sf"/>
</dbReference>
<name>A0ABW6A4N2_9BACT</name>
<keyword evidence="4" id="KW-0472">Membrane</keyword>
<sequence length="504" mass="56702">MKNTKYILIPMLAIMLTGLMPSCKKGFLDKNPTDAISSQTFWQSDVDVQMGLTGVYRRLQSGFFSNRKLWLETYSDNAYDRHSFFYGFQTLTLGSVNPTNVTTTFYTTPYTGISSCNFFLDNVDKAPISDASKNTYKAEVRFLRALFYFDLVQSYGGVVIYKTSPQTVEASKIKQSTKAEVLAFIHDDLDFAIANLADVPYNGHAVKGSAQALKVKAYLFDQKWPEAAIVANQIINGGKFSLYQGGYDKLFFTATQQNNPEIMFSTKFLAPDNPQIGEGALVEVSWYGSIAPYKNLVDDYEMTNGKRINEPGSGYDAANPYVNRDPRLRTTIELPIDQIVHTDPLPTGFVQRKYIDFSLLPPNKSFDRTFIVKTDANIIHLRYADVLLMYAEAKNEATGPDATIYNAINAIRSRTGVGMPAVDQTVYDTKEKLREFIQHERRIELALEGHRYFDLKRWGLMAAKLAAITSPGGQPLLFGEKNNVLPFPQSELDRNPNLDQNPGY</sequence>
<dbReference type="EMBL" id="JBHUOZ010000001">
    <property type="protein sequence ID" value="MFD2919248.1"/>
    <property type="molecule type" value="Genomic_DNA"/>
</dbReference>
<evidence type="ECO:0000256" key="3">
    <source>
        <dbReference type="ARBA" id="ARBA00022729"/>
    </source>
</evidence>
<feature type="domain" description="SusD-like N-terminal" evidence="7">
    <location>
        <begin position="27"/>
        <end position="218"/>
    </location>
</feature>
<evidence type="ECO:0000259" key="6">
    <source>
        <dbReference type="Pfam" id="PF07980"/>
    </source>
</evidence>
<gene>
    <name evidence="8" type="ORF">ACFS6H_05940</name>
</gene>
<reference evidence="9" key="1">
    <citation type="journal article" date="2019" name="Int. J. Syst. Evol. Microbiol.">
        <title>The Global Catalogue of Microorganisms (GCM) 10K type strain sequencing project: providing services to taxonomists for standard genome sequencing and annotation.</title>
        <authorList>
            <consortium name="The Broad Institute Genomics Platform"/>
            <consortium name="The Broad Institute Genome Sequencing Center for Infectious Disease"/>
            <person name="Wu L."/>
            <person name="Ma J."/>
        </authorList>
    </citation>
    <scope>NUCLEOTIDE SEQUENCE [LARGE SCALE GENOMIC DNA]</scope>
    <source>
        <strain evidence="9">KCTC 23299</strain>
    </source>
</reference>
<evidence type="ECO:0000313" key="8">
    <source>
        <dbReference type="EMBL" id="MFD2919248.1"/>
    </source>
</evidence>
<keyword evidence="3" id="KW-0732">Signal</keyword>
<comment type="subcellular location">
    <subcellularLocation>
        <location evidence="1">Cell outer membrane</location>
    </subcellularLocation>
</comment>
<comment type="caution">
    <text evidence="8">The sequence shown here is derived from an EMBL/GenBank/DDBJ whole genome shotgun (WGS) entry which is preliminary data.</text>
</comment>
<dbReference type="SUPFAM" id="SSF48452">
    <property type="entry name" value="TPR-like"/>
    <property type="match status" value="1"/>
</dbReference>
<organism evidence="8 9">
    <name type="scientific">Terrimonas rubra</name>
    <dbReference type="NCBI Taxonomy" id="1035890"/>
    <lineage>
        <taxon>Bacteria</taxon>
        <taxon>Pseudomonadati</taxon>
        <taxon>Bacteroidota</taxon>
        <taxon>Chitinophagia</taxon>
        <taxon>Chitinophagales</taxon>
        <taxon>Chitinophagaceae</taxon>
        <taxon>Terrimonas</taxon>
    </lineage>
</organism>
<dbReference type="CDD" id="cd08977">
    <property type="entry name" value="SusD"/>
    <property type="match status" value="1"/>
</dbReference>
<accession>A0ABW6A4N2</accession>
<feature type="domain" description="RagB/SusD" evidence="6">
    <location>
        <begin position="346"/>
        <end position="504"/>
    </location>
</feature>
<keyword evidence="9" id="KW-1185">Reference proteome</keyword>
<comment type="similarity">
    <text evidence="2">Belongs to the SusD family.</text>
</comment>
<dbReference type="Pfam" id="PF07980">
    <property type="entry name" value="SusD_RagB"/>
    <property type="match status" value="1"/>
</dbReference>
<proteinExistence type="inferred from homology"/>
<dbReference type="Gene3D" id="1.25.40.390">
    <property type="match status" value="1"/>
</dbReference>